<evidence type="ECO:0000313" key="3">
    <source>
        <dbReference type="Proteomes" id="UP001153954"/>
    </source>
</evidence>
<comment type="caution">
    <text evidence="2">The sequence shown here is derived from an EMBL/GenBank/DDBJ whole genome shotgun (WGS) entry which is preliminary data.</text>
</comment>
<dbReference type="Proteomes" id="UP001153954">
    <property type="component" value="Unassembled WGS sequence"/>
</dbReference>
<name>A0AAU9TIH1_EUPED</name>
<accession>A0AAU9TIH1</accession>
<protein>
    <submittedName>
        <fullName evidence="2">Uncharacterized protein</fullName>
    </submittedName>
</protein>
<evidence type="ECO:0000313" key="2">
    <source>
        <dbReference type="EMBL" id="CAH2084560.1"/>
    </source>
</evidence>
<feature type="region of interest" description="Disordered" evidence="1">
    <location>
        <begin position="32"/>
        <end position="75"/>
    </location>
</feature>
<evidence type="ECO:0000256" key="1">
    <source>
        <dbReference type="SAM" id="MobiDB-lite"/>
    </source>
</evidence>
<dbReference type="EMBL" id="CAKOGL010000003">
    <property type="protein sequence ID" value="CAH2084560.1"/>
    <property type="molecule type" value="Genomic_DNA"/>
</dbReference>
<dbReference type="AlphaFoldDB" id="A0AAU9TIH1"/>
<sequence length="92" mass="10426">MRMYSIQRPEILNDMPNLDISVTEVISHMSTEPIAGPSGMQRHASDFSVETVRPLPKAPPRAPSNRKQAKKSAILTDKEEKMLWKKNIVLKN</sequence>
<gene>
    <name evidence="2" type="ORF">EEDITHA_LOCUS1115</name>
</gene>
<proteinExistence type="predicted"/>
<reference evidence="2" key="1">
    <citation type="submission" date="2022-03" db="EMBL/GenBank/DDBJ databases">
        <authorList>
            <person name="Tunstrom K."/>
        </authorList>
    </citation>
    <scope>NUCLEOTIDE SEQUENCE</scope>
</reference>
<keyword evidence="3" id="KW-1185">Reference proteome</keyword>
<organism evidence="2 3">
    <name type="scientific">Euphydryas editha</name>
    <name type="common">Edith's checkerspot</name>
    <dbReference type="NCBI Taxonomy" id="104508"/>
    <lineage>
        <taxon>Eukaryota</taxon>
        <taxon>Metazoa</taxon>
        <taxon>Ecdysozoa</taxon>
        <taxon>Arthropoda</taxon>
        <taxon>Hexapoda</taxon>
        <taxon>Insecta</taxon>
        <taxon>Pterygota</taxon>
        <taxon>Neoptera</taxon>
        <taxon>Endopterygota</taxon>
        <taxon>Lepidoptera</taxon>
        <taxon>Glossata</taxon>
        <taxon>Ditrysia</taxon>
        <taxon>Papilionoidea</taxon>
        <taxon>Nymphalidae</taxon>
        <taxon>Nymphalinae</taxon>
        <taxon>Euphydryas</taxon>
    </lineage>
</organism>